<feature type="non-terminal residue" evidence="1">
    <location>
        <position position="1"/>
    </location>
</feature>
<keyword evidence="2" id="KW-1185">Reference proteome</keyword>
<name>A0A8T0A412_SILME</name>
<dbReference type="PANTHER" id="PTHR47510:SF3">
    <property type="entry name" value="ENDO_EXONUCLEASE_PHOSPHATASE DOMAIN-CONTAINING PROTEIN"/>
    <property type="match status" value="1"/>
</dbReference>
<dbReference type="Gene3D" id="3.60.10.10">
    <property type="entry name" value="Endonuclease/exonuclease/phosphatase"/>
    <property type="match status" value="1"/>
</dbReference>
<dbReference type="SUPFAM" id="SSF56219">
    <property type="entry name" value="DNase I-like"/>
    <property type="match status" value="1"/>
</dbReference>
<gene>
    <name evidence="1" type="ORF">HF521_015570</name>
</gene>
<proteinExistence type="predicted"/>
<dbReference type="AlphaFoldDB" id="A0A8T0A412"/>
<evidence type="ECO:0000313" key="2">
    <source>
        <dbReference type="Proteomes" id="UP000606274"/>
    </source>
</evidence>
<evidence type="ECO:0008006" key="3">
    <source>
        <dbReference type="Google" id="ProtNLM"/>
    </source>
</evidence>
<protein>
    <recommendedName>
        <fullName evidence="3">Endonuclease/exonuclease/phosphatase domain-containing protein</fullName>
    </recommendedName>
</protein>
<comment type="caution">
    <text evidence="1">The sequence shown here is derived from an EMBL/GenBank/DDBJ whole genome shotgun (WGS) entry which is preliminary data.</text>
</comment>
<dbReference type="PANTHER" id="PTHR47510">
    <property type="entry name" value="REVERSE TRANSCRIPTASE DOMAIN-CONTAINING PROTEIN"/>
    <property type="match status" value="1"/>
</dbReference>
<dbReference type="EMBL" id="JABFDY010000029">
    <property type="protein sequence ID" value="KAF7686208.1"/>
    <property type="molecule type" value="Genomic_DNA"/>
</dbReference>
<sequence>IHLANLRSLPNKMDELTLLSETSKDFACSAALCFTETWLSHSIPDSGLLLLGFHLHRVDHVTELSGKTKGGRICFYINEHWCTDVTVLDKYCSPNLESLVINCKPFYSLREFSSFILTGVYIPPQANVNDSLQNLANQISGLEQKHPDSLFIILGDFNRAKLTLELPKYRQPISCPTREKNTLDHCYTVLKDGYRSVPWAALGNSDHRLVHLIPTYRQKLKSVKPVVKTVKRWTSEVKQELQDCFDCTDWSVFEDGTDSLDELTDTVTSYISFCEDVCANQNLLQVQ</sequence>
<accession>A0A8T0A412</accession>
<dbReference type="InterPro" id="IPR036691">
    <property type="entry name" value="Endo/exonu/phosph_ase_sf"/>
</dbReference>
<evidence type="ECO:0000313" key="1">
    <source>
        <dbReference type="EMBL" id="KAF7686208.1"/>
    </source>
</evidence>
<dbReference type="Proteomes" id="UP000606274">
    <property type="component" value="Unassembled WGS sequence"/>
</dbReference>
<reference evidence="1" key="1">
    <citation type="submission" date="2020-08" db="EMBL/GenBank/DDBJ databases">
        <title>Chromosome-level assembly of Southern catfish (Silurus meridionalis) provides insights into visual adaptation to the nocturnal and benthic lifestyles.</title>
        <authorList>
            <person name="Zhang Y."/>
            <person name="Wang D."/>
            <person name="Peng Z."/>
        </authorList>
    </citation>
    <scope>NUCLEOTIDE SEQUENCE</scope>
    <source>
        <strain evidence="1">SWU-2019-XX</strain>
        <tissue evidence="1">Muscle</tissue>
    </source>
</reference>
<organism evidence="1 2">
    <name type="scientific">Silurus meridionalis</name>
    <name type="common">Southern catfish</name>
    <name type="synonym">Silurus soldatovi meridionalis</name>
    <dbReference type="NCBI Taxonomy" id="175797"/>
    <lineage>
        <taxon>Eukaryota</taxon>
        <taxon>Metazoa</taxon>
        <taxon>Chordata</taxon>
        <taxon>Craniata</taxon>
        <taxon>Vertebrata</taxon>
        <taxon>Euteleostomi</taxon>
        <taxon>Actinopterygii</taxon>
        <taxon>Neopterygii</taxon>
        <taxon>Teleostei</taxon>
        <taxon>Ostariophysi</taxon>
        <taxon>Siluriformes</taxon>
        <taxon>Siluridae</taxon>
        <taxon>Silurus</taxon>
    </lineage>
</organism>